<feature type="binding site" evidence="4">
    <location>
        <position position="97"/>
    </location>
    <ligand>
        <name>S-adenosyl-L-methionine</name>
        <dbReference type="ChEBI" id="CHEBI:59789"/>
    </ligand>
</feature>
<dbReference type="Pfam" id="PF13649">
    <property type="entry name" value="Methyltransf_25"/>
    <property type="match status" value="1"/>
</dbReference>
<evidence type="ECO:0000259" key="5">
    <source>
        <dbReference type="Pfam" id="PF13649"/>
    </source>
</evidence>
<organism evidence="6 7">
    <name type="scientific">Sutcliffiella cohnii</name>
    <dbReference type="NCBI Taxonomy" id="33932"/>
    <lineage>
        <taxon>Bacteria</taxon>
        <taxon>Bacillati</taxon>
        <taxon>Bacillota</taxon>
        <taxon>Bacilli</taxon>
        <taxon>Bacillales</taxon>
        <taxon>Bacillaceae</taxon>
        <taxon>Sutcliffiella</taxon>
    </lineage>
</organism>
<comment type="similarity">
    <text evidence="4">Belongs to the methyltransferase superfamily. YrrT family.</text>
</comment>
<dbReference type="GO" id="GO:0032259">
    <property type="term" value="P:methylation"/>
    <property type="evidence" value="ECO:0007669"/>
    <property type="project" value="UniProtKB-KW"/>
</dbReference>
<dbReference type="KEGG" id="bcoh:BC6307_15910"/>
<gene>
    <name evidence="6" type="ORF">BC6307_15910</name>
</gene>
<accession>A0A223KT77</accession>
<keyword evidence="1 4" id="KW-0489">Methyltransferase</keyword>
<dbReference type="SUPFAM" id="SSF53335">
    <property type="entry name" value="S-adenosyl-L-methionine-dependent methyltransferases"/>
    <property type="match status" value="1"/>
</dbReference>
<dbReference type="Gene3D" id="3.40.50.150">
    <property type="entry name" value="Vaccinia Virus protein VP39"/>
    <property type="match status" value="1"/>
</dbReference>
<evidence type="ECO:0000256" key="4">
    <source>
        <dbReference type="HAMAP-Rule" id="MF_02100"/>
    </source>
</evidence>
<dbReference type="GO" id="GO:0008757">
    <property type="term" value="F:S-adenosylmethionine-dependent methyltransferase activity"/>
    <property type="evidence" value="ECO:0007669"/>
    <property type="project" value="UniProtKB-UniRule"/>
</dbReference>
<dbReference type="InterPro" id="IPR041698">
    <property type="entry name" value="Methyltransf_25"/>
</dbReference>
<evidence type="ECO:0000256" key="3">
    <source>
        <dbReference type="ARBA" id="ARBA00022691"/>
    </source>
</evidence>
<dbReference type="EC" id="2.1.1.-" evidence="4"/>
<proteinExistence type="inferred from homology"/>
<reference evidence="6 7" key="1">
    <citation type="submission" date="2016-12" db="EMBL/GenBank/DDBJ databases">
        <title>The whole genome sequencing and assembly of Bacillus cohnii DSM 6307T strain.</title>
        <authorList>
            <person name="Lee Y.-J."/>
            <person name="Yi H."/>
            <person name="Bahn Y.-S."/>
            <person name="Kim J.F."/>
            <person name="Lee D.-W."/>
        </authorList>
    </citation>
    <scope>NUCLEOTIDE SEQUENCE [LARGE SCALE GENOMIC DNA]</scope>
    <source>
        <strain evidence="6 7">DSM 6307</strain>
    </source>
</reference>
<sequence length="213" mass="24610">MGREFIELFEDWANYYDATVSGQDVEYTEVFRGYEDILKDVANKAIGNVLEFGVGTGNLTQHLLNKHLPVYGIEPSPSMREIAEEKLSNHVKVMDGDFLQFPPIDEEVHSIVSSYAFHHLTDEEKEKAIELYSNMLSKNGKIVFADTMFEDKNAYQVTITHAEKNQFLNLAEDLKTEYYTTIPVLKQIVEKYGFSVQFTRFNHFVWVMEATKN</sequence>
<dbReference type="InterPro" id="IPR023553">
    <property type="entry name" value="Uncharacterised_MeTfrase_YrrT"/>
</dbReference>
<keyword evidence="3 4" id="KW-0949">S-adenosyl-L-methionine</keyword>
<comment type="function">
    <text evidence="4">Could be a S-adenosyl-L-methionine-dependent methyltransferase.</text>
</comment>
<feature type="binding site" evidence="4">
    <location>
        <position position="74"/>
    </location>
    <ligand>
        <name>S-adenosyl-L-methionine</name>
        <dbReference type="ChEBI" id="CHEBI:59789"/>
    </ligand>
</feature>
<evidence type="ECO:0000313" key="7">
    <source>
        <dbReference type="Proteomes" id="UP000215224"/>
    </source>
</evidence>
<dbReference type="PANTHER" id="PTHR43861">
    <property type="entry name" value="TRANS-ACONITATE 2-METHYLTRANSFERASE-RELATED"/>
    <property type="match status" value="1"/>
</dbReference>
<name>A0A223KT77_9BACI</name>
<dbReference type="EMBL" id="CP018866">
    <property type="protein sequence ID" value="AST92669.1"/>
    <property type="molecule type" value="Genomic_DNA"/>
</dbReference>
<evidence type="ECO:0000313" key="6">
    <source>
        <dbReference type="EMBL" id="AST92669.1"/>
    </source>
</evidence>
<dbReference type="CDD" id="cd02440">
    <property type="entry name" value="AdoMet_MTases"/>
    <property type="match status" value="1"/>
</dbReference>
<feature type="domain" description="Methyltransferase" evidence="5">
    <location>
        <begin position="49"/>
        <end position="140"/>
    </location>
</feature>
<protein>
    <recommendedName>
        <fullName evidence="4">Uncharacterized methyltransferase BC6307_15910</fullName>
        <ecNumber evidence="4">2.1.1.-</ecNumber>
    </recommendedName>
</protein>
<evidence type="ECO:0000256" key="1">
    <source>
        <dbReference type="ARBA" id="ARBA00022603"/>
    </source>
</evidence>
<dbReference type="HAMAP" id="MF_02100">
    <property type="entry name" value="Methyltr_YrrT"/>
    <property type="match status" value="1"/>
</dbReference>
<feature type="binding site" evidence="4">
    <location>
        <position position="53"/>
    </location>
    <ligand>
        <name>S-adenosyl-L-methionine</name>
        <dbReference type="ChEBI" id="CHEBI:59789"/>
    </ligand>
</feature>
<dbReference type="STRING" id="1314751.GCA_001591425_01775"/>
<keyword evidence="2 4" id="KW-0808">Transferase</keyword>
<evidence type="ECO:0000256" key="2">
    <source>
        <dbReference type="ARBA" id="ARBA00022679"/>
    </source>
</evidence>
<dbReference type="AlphaFoldDB" id="A0A223KT77"/>
<keyword evidence="7" id="KW-1185">Reference proteome</keyword>
<dbReference type="Proteomes" id="UP000215224">
    <property type="component" value="Chromosome"/>
</dbReference>
<dbReference type="InterPro" id="IPR029063">
    <property type="entry name" value="SAM-dependent_MTases_sf"/>
</dbReference>
<dbReference type="RefSeq" id="WP_066414841.1">
    <property type="nucleotide sequence ID" value="NZ_CP018866.1"/>
</dbReference>